<feature type="transmembrane region" description="Helical" evidence="1">
    <location>
        <begin position="7"/>
        <end position="25"/>
    </location>
</feature>
<gene>
    <name evidence="2" type="ORF">NC661_14995</name>
</gene>
<dbReference type="Proteomes" id="UP001145072">
    <property type="component" value="Unassembled WGS sequence"/>
</dbReference>
<evidence type="ECO:0000313" key="3">
    <source>
        <dbReference type="Proteomes" id="UP001145072"/>
    </source>
</evidence>
<dbReference type="AlphaFoldDB" id="A0A9X3WMW0"/>
<organism evidence="2 3">
    <name type="scientific">Aquibacillus koreensis</name>
    <dbReference type="NCBI Taxonomy" id="279446"/>
    <lineage>
        <taxon>Bacteria</taxon>
        <taxon>Bacillati</taxon>
        <taxon>Bacillota</taxon>
        <taxon>Bacilli</taxon>
        <taxon>Bacillales</taxon>
        <taxon>Bacillaceae</taxon>
        <taxon>Aquibacillus</taxon>
    </lineage>
</organism>
<name>A0A9X3WMW0_9BACI</name>
<proteinExistence type="predicted"/>
<sequence length="61" mass="6828">MERRLKILLFGIAGVMFGMVIGNVFRNGEVTGDPFGIILAIAILISLTTLGFHLYKKRYNK</sequence>
<comment type="caution">
    <text evidence="2">The sequence shown here is derived from an EMBL/GenBank/DDBJ whole genome shotgun (WGS) entry which is preliminary data.</text>
</comment>
<keyword evidence="1" id="KW-0812">Transmembrane</keyword>
<reference evidence="2" key="1">
    <citation type="submission" date="2022-06" db="EMBL/GenBank/DDBJ databases">
        <title>Aquibacillus sp. a new bacterium isolated from soil saline samples.</title>
        <authorList>
            <person name="Galisteo C."/>
            <person name="De La Haba R."/>
            <person name="Sanchez-Porro C."/>
            <person name="Ventosa A."/>
        </authorList>
    </citation>
    <scope>NUCLEOTIDE SEQUENCE</scope>
    <source>
        <strain evidence="2">JCM 12387</strain>
    </source>
</reference>
<dbReference type="RefSeq" id="WP_259865932.1">
    <property type="nucleotide sequence ID" value="NZ_JAMQJZ010000013.1"/>
</dbReference>
<evidence type="ECO:0000313" key="2">
    <source>
        <dbReference type="EMBL" id="MDC3421678.1"/>
    </source>
</evidence>
<evidence type="ECO:0000256" key="1">
    <source>
        <dbReference type="SAM" id="Phobius"/>
    </source>
</evidence>
<feature type="transmembrane region" description="Helical" evidence="1">
    <location>
        <begin position="37"/>
        <end position="55"/>
    </location>
</feature>
<accession>A0A9X3WMW0</accession>
<keyword evidence="1" id="KW-1133">Transmembrane helix</keyword>
<keyword evidence="3" id="KW-1185">Reference proteome</keyword>
<dbReference type="EMBL" id="JAMQJZ010000013">
    <property type="protein sequence ID" value="MDC3421678.1"/>
    <property type="molecule type" value="Genomic_DNA"/>
</dbReference>
<keyword evidence="1" id="KW-0472">Membrane</keyword>
<protein>
    <submittedName>
        <fullName evidence="2">Uncharacterized protein</fullName>
    </submittedName>
</protein>